<accession>A0A9D4ILD8</accession>
<sequence length="109" mass="12459">MLAELSSHQLFFAALTIRECSENVLVFRQGRSKIVRVYIFITKEARILATYCNYLDIGQKSSQTWVQSQVKAQVQSQSGGLWRNVCDTGNVPLQSRGDIEDCTWVQRLM</sequence>
<protein>
    <submittedName>
        <fullName evidence="1">Uncharacterized protein</fullName>
    </submittedName>
</protein>
<keyword evidence="2" id="KW-1185">Reference proteome</keyword>
<dbReference type="EMBL" id="JAIWYP010000009">
    <property type="protein sequence ID" value="KAH3775773.1"/>
    <property type="molecule type" value="Genomic_DNA"/>
</dbReference>
<organism evidence="1 2">
    <name type="scientific">Dreissena polymorpha</name>
    <name type="common">Zebra mussel</name>
    <name type="synonym">Mytilus polymorpha</name>
    <dbReference type="NCBI Taxonomy" id="45954"/>
    <lineage>
        <taxon>Eukaryota</taxon>
        <taxon>Metazoa</taxon>
        <taxon>Spiralia</taxon>
        <taxon>Lophotrochozoa</taxon>
        <taxon>Mollusca</taxon>
        <taxon>Bivalvia</taxon>
        <taxon>Autobranchia</taxon>
        <taxon>Heteroconchia</taxon>
        <taxon>Euheterodonta</taxon>
        <taxon>Imparidentia</taxon>
        <taxon>Neoheterodontei</taxon>
        <taxon>Myida</taxon>
        <taxon>Dreissenoidea</taxon>
        <taxon>Dreissenidae</taxon>
        <taxon>Dreissena</taxon>
    </lineage>
</organism>
<reference evidence="1" key="2">
    <citation type="submission" date="2020-11" db="EMBL/GenBank/DDBJ databases">
        <authorList>
            <person name="McCartney M.A."/>
            <person name="Auch B."/>
            <person name="Kono T."/>
            <person name="Mallez S."/>
            <person name="Becker A."/>
            <person name="Gohl D.M."/>
            <person name="Silverstein K.A.T."/>
            <person name="Koren S."/>
            <person name="Bechman K.B."/>
            <person name="Herman A."/>
            <person name="Abrahante J.E."/>
            <person name="Garbe J."/>
        </authorList>
    </citation>
    <scope>NUCLEOTIDE SEQUENCE</scope>
    <source>
        <strain evidence="1">Duluth1</strain>
        <tissue evidence="1">Whole animal</tissue>
    </source>
</reference>
<proteinExistence type="predicted"/>
<reference evidence="1" key="1">
    <citation type="journal article" date="2019" name="bioRxiv">
        <title>The Genome of the Zebra Mussel, Dreissena polymorpha: A Resource for Invasive Species Research.</title>
        <authorList>
            <person name="McCartney M.A."/>
            <person name="Auch B."/>
            <person name="Kono T."/>
            <person name="Mallez S."/>
            <person name="Zhang Y."/>
            <person name="Obille A."/>
            <person name="Becker A."/>
            <person name="Abrahante J.E."/>
            <person name="Garbe J."/>
            <person name="Badalamenti J.P."/>
            <person name="Herman A."/>
            <person name="Mangelson H."/>
            <person name="Liachko I."/>
            <person name="Sullivan S."/>
            <person name="Sone E.D."/>
            <person name="Koren S."/>
            <person name="Silverstein K.A.T."/>
            <person name="Beckman K.B."/>
            <person name="Gohl D.M."/>
        </authorList>
    </citation>
    <scope>NUCLEOTIDE SEQUENCE</scope>
    <source>
        <strain evidence="1">Duluth1</strain>
        <tissue evidence="1">Whole animal</tissue>
    </source>
</reference>
<gene>
    <name evidence="1" type="ORF">DPMN_177179</name>
</gene>
<dbReference type="AlphaFoldDB" id="A0A9D4ILD8"/>
<dbReference type="Proteomes" id="UP000828390">
    <property type="component" value="Unassembled WGS sequence"/>
</dbReference>
<name>A0A9D4ILD8_DREPO</name>
<evidence type="ECO:0000313" key="1">
    <source>
        <dbReference type="EMBL" id="KAH3775773.1"/>
    </source>
</evidence>
<evidence type="ECO:0000313" key="2">
    <source>
        <dbReference type="Proteomes" id="UP000828390"/>
    </source>
</evidence>
<comment type="caution">
    <text evidence="1">The sequence shown here is derived from an EMBL/GenBank/DDBJ whole genome shotgun (WGS) entry which is preliminary data.</text>
</comment>